<keyword evidence="3" id="KW-1185">Reference proteome</keyword>
<protein>
    <recommendedName>
        <fullName evidence="4">DUF305 domain-containing protein</fullName>
    </recommendedName>
</protein>
<comment type="caution">
    <text evidence="2">The sequence shown here is derived from an EMBL/GenBank/DDBJ whole genome shotgun (WGS) entry which is preliminary data.</text>
</comment>
<feature type="transmembrane region" description="Helical" evidence="1">
    <location>
        <begin position="7"/>
        <end position="27"/>
    </location>
</feature>
<keyword evidence="1" id="KW-1133">Transmembrane helix</keyword>
<evidence type="ECO:0000256" key="1">
    <source>
        <dbReference type="SAM" id="Phobius"/>
    </source>
</evidence>
<accession>A0ABU3PVX6</accession>
<evidence type="ECO:0000313" key="2">
    <source>
        <dbReference type="EMBL" id="MDT9593394.1"/>
    </source>
</evidence>
<keyword evidence="1" id="KW-0812">Transmembrane</keyword>
<gene>
    <name evidence="2" type="ORF">RDV89_09970</name>
</gene>
<evidence type="ECO:0008006" key="4">
    <source>
        <dbReference type="Google" id="ProtNLM"/>
    </source>
</evidence>
<dbReference type="RefSeq" id="WP_315732881.1">
    <property type="nucleotide sequence ID" value="NZ_JAVYII010000004.1"/>
</dbReference>
<reference evidence="2 3" key="1">
    <citation type="submission" date="2023-08" db="EMBL/GenBank/DDBJ databases">
        <title>Nocardioides seae sp. nov., a bacterium isolated from a soil.</title>
        <authorList>
            <person name="Wang X."/>
        </authorList>
    </citation>
    <scope>NUCLEOTIDE SEQUENCE [LARGE SCALE GENOMIC DNA]</scope>
    <source>
        <strain evidence="2 3">YZH12</strain>
    </source>
</reference>
<dbReference type="EMBL" id="JAVYII010000004">
    <property type="protein sequence ID" value="MDT9593394.1"/>
    <property type="molecule type" value="Genomic_DNA"/>
</dbReference>
<organism evidence="2 3">
    <name type="scientific">Nocardioides imazamoxiresistens</name>
    <dbReference type="NCBI Taxonomy" id="3231893"/>
    <lineage>
        <taxon>Bacteria</taxon>
        <taxon>Bacillati</taxon>
        <taxon>Actinomycetota</taxon>
        <taxon>Actinomycetes</taxon>
        <taxon>Propionibacteriales</taxon>
        <taxon>Nocardioidaceae</taxon>
        <taxon>Nocardioides</taxon>
    </lineage>
</organism>
<sequence length="233" mass="24947">MSRNRRSVAVLGAVVVVVVGAVALWWLTRPATGLDALADDPDLVACLEAQSVATEDLAELSPRQQRDVLASWGGAGCVLEAADDEALGRVVVEALPALEDDTRDQVRETRGVVLVELVRDADDDAAQADLVEATGRLLAAARSNDDGWFTDDAERWDQAALANGVQQAVALEIVAVDRGPVPGYEDFLDDQGLDDGVDARTRFLDAELADGTALWREVSEVADRIDDEVDARL</sequence>
<evidence type="ECO:0000313" key="3">
    <source>
        <dbReference type="Proteomes" id="UP001268542"/>
    </source>
</evidence>
<name>A0ABU3PVX6_9ACTN</name>
<keyword evidence="1" id="KW-0472">Membrane</keyword>
<proteinExistence type="predicted"/>
<dbReference type="Proteomes" id="UP001268542">
    <property type="component" value="Unassembled WGS sequence"/>
</dbReference>